<dbReference type="Pfam" id="PF13456">
    <property type="entry name" value="RVT_3"/>
    <property type="match status" value="1"/>
</dbReference>
<dbReference type="InterPro" id="IPR044730">
    <property type="entry name" value="RNase_H-like_dom_plant"/>
</dbReference>
<dbReference type="OrthoDB" id="428918at2759"/>
<dbReference type="PANTHER" id="PTHR33116:SF86">
    <property type="entry name" value="REVERSE TRANSCRIPTASE DOMAIN-CONTAINING PROTEIN"/>
    <property type="match status" value="1"/>
</dbReference>
<dbReference type="InterPro" id="IPR002156">
    <property type="entry name" value="RNaseH_domain"/>
</dbReference>
<dbReference type="InterPro" id="IPR036397">
    <property type="entry name" value="RNaseH_sf"/>
</dbReference>
<dbReference type="Proteomes" id="UP000235220">
    <property type="component" value="Chromosome 13"/>
</dbReference>
<dbReference type="GO" id="GO:0004523">
    <property type="term" value="F:RNA-DNA hybrid ribonuclease activity"/>
    <property type="evidence" value="ECO:0007669"/>
    <property type="project" value="InterPro"/>
</dbReference>
<dbReference type="RefSeq" id="XP_018837833.1">
    <property type="nucleotide sequence ID" value="XM_018982288.1"/>
</dbReference>
<organism evidence="1 2">
    <name type="scientific">Juglans regia</name>
    <name type="common">English walnut</name>
    <dbReference type="NCBI Taxonomy" id="51240"/>
    <lineage>
        <taxon>Eukaryota</taxon>
        <taxon>Viridiplantae</taxon>
        <taxon>Streptophyta</taxon>
        <taxon>Embryophyta</taxon>
        <taxon>Tracheophyta</taxon>
        <taxon>Spermatophyta</taxon>
        <taxon>Magnoliopsida</taxon>
        <taxon>eudicotyledons</taxon>
        <taxon>Gunneridae</taxon>
        <taxon>Pentapetalae</taxon>
        <taxon>rosids</taxon>
        <taxon>fabids</taxon>
        <taxon>Fagales</taxon>
        <taxon>Juglandaceae</taxon>
        <taxon>Juglans</taxon>
    </lineage>
</organism>
<dbReference type="PANTHER" id="PTHR33116">
    <property type="entry name" value="REVERSE TRANSCRIPTASE ZINC-BINDING DOMAIN-CONTAINING PROTEIN-RELATED-RELATED"/>
    <property type="match status" value="1"/>
</dbReference>
<dbReference type="AlphaFoldDB" id="A0A2I4G1R1"/>
<dbReference type="Gene3D" id="3.30.420.10">
    <property type="entry name" value="Ribonuclease H-like superfamily/Ribonuclease H"/>
    <property type="match status" value="1"/>
</dbReference>
<keyword evidence="1" id="KW-1185">Reference proteome</keyword>
<dbReference type="SUPFAM" id="SSF53098">
    <property type="entry name" value="Ribonuclease H-like"/>
    <property type="match status" value="1"/>
</dbReference>
<accession>A0A2I4G1R1</accession>
<evidence type="ECO:0000313" key="2">
    <source>
        <dbReference type="RefSeq" id="XP_018837833.1"/>
    </source>
</evidence>
<dbReference type="CDD" id="cd06222">
    <property type="entry name" value="RNase_H_like"/>
    <property type="match status" value="1"/>
</dbReference>
<proteinExistence type="predicted"/>
<reference evidence="2" key="1">
    <citation type="submission" date="2025-08" db="UniProtKB">
        <authorList>
            <consortium name="RefSeq"/>
        </authorList>
    </citation>
    <scope>IDENTIFICATION</scope>
    <source>
        <tissue evidence="2">Leaves</tissue>
    </source>
</reference>
<evidence type="ECO:0000313" key="1">
    <source>
        <dbReference type="Proteomes" id="UP000235220"/>
    </source>
</evidence>
<dbReference type="KEGG" id="jre:109003938"/>
<protein>
    <submittedName>
        <fullName evidence="2">Uncharacterized protein LOC109003938</fullName>
    </submittedName>
</protein>
<dbReference type="STRING" id="51240.A0A2I4G1R1"/>
<dbReference type="InterPro" id="IPR012337">
    <property type="entry name" value="RNaseH-like_sf"/>
</dbReference>
<name>A0A2I4G1R1_JUGRE</name>
<dbReference type="GeneID" id="109003938"/>
<dbReference type="Gramene" id="Jr13_22390_p1">
    <property type="protein sequence ID" value="cds.Jr13_22390_p1"/>
    <property type="gene ID" value="Jr13_22390"/>
</dbReference>
<sequence length="671" mass="76668">MGDKNTKFFYACANQRKKRNKILSVEDGQSILRKDQKGVAEAFKDHFEGVFKTENPPNLLIEECLRQLDSRVTSSMNEALLKPFVREEVEIALKQMGPYKSPGPDGYNACFYQGCWNTVGENVCEAALDFLNGDNIIAAYEALHSMRTRLKGRVGCMAVKLDISKAYDRVEWPFLEAVMKKLGFGARWIELIMTCINSVSYAVLVNGSPGSVIKPTRGLSKNGRKEEWDQILKDLGARVQNNYERYLGLPIMVGRSKYNTFRGIKDRIWLKISNWKNQFLSPAGKEVLLKAVIQAILTYHMSVFALPKRLCKEIAALMSRFWWSHGQNEKKIQWWSWKKMGLAKTSGGLGFRELESFNRALLAKQCWRILTNPNSIATKVLKDKYHRKTEVLEASLGRGPSLIWRSLMGSMELLNEGLVWRVGNGQNIQIWRDKWVPKQSSYMNQSPNQFLNKEAKVAELIDEGKRGWNEDLVRKVLCEEEADLTSTNYPTGLARKIQFDRGRVRWIAPREGEVKIDWDAAFDQKEKRMGAGVIIRDVEGEVLAALSMPRSNIPSPGMAEVNALWRALQLSAELGIEHATFEGDALEIIRGVNNKDENWEWNGQKVEDIKTILANRSFWKVQHTYREGNKVADLLAKFAFSVDEEKVWIEDGPEGLYSFVIQDKIVMSEFK</sequence>
<dbReference type="GO" id="GO:0003676">
    <property type="term" value="F:nucleic acid binding"/>
    <property type="evidence" value="ECO:0007669"/>
    <property type="project" value="InterPro"/>
</dbReference>
<gene>
    <name evidence="2" type="primary">LOC109003938</name>
</gene>